<proteinExistence type="predicted"/>
<reference evidence="3" key="1">
    <citation type="submission" date="2015-03" db="EMBL/GenBank/DDBJ databases">
        <authorList>
            <consortium name="Pathogen Informatics"/>
        </authorList>
    </citation>
    <scope>NUCLEOTIDE SEQUENCE [LARGE SCALE GENOMIC DNA]</scope>
    <source>
        <strain evidence="3">NCTC11134</strain>
        <plasmid evidence="3">2</plasmid>
    </source>
</reference>
<feature type="compositionally biased region" description="Basic and acidic residues" evidence="1">
    <location>
        <begin position="8"/>
        <end position="55"/>
    </location>
</feature>
<geneLocation type="plasmid" evidence="2">
    <name>2</name>
</geneLocation>
<protein>
    <submittedName>
        <fullName evidence="2">Uncharacterized protein</fullName>
    </submittedName>
</protein>
<keyword evidence="2" id="KW-0614">Plasmid</keyword>
<dbReference type="Proteomes" id="UP000057820">
    <property type="component" value="Plasmid 2"/>
</dbReference>
<gene>
    <name evidence="2" type="ORF">ERS450000_05028</name>
</gene>
<feature type="region of interest" description="Disordered" evidence="1">
    <location>
        <begin position="1"/>
        <end position="77"/>
    </location>
</feature>
<dbReference type="KEGG" id="nfr:ERS450000_05028"/>
<evidence type="ECO:0000313" key="2">
    <source>
        <dbReference type="EMBL" id="CRY82549.1"/>
    </source>
</evidence>
<dbReference type="AlphaFoldDB" id="A0A0H5P5G3"/>
<evidence type="ECO:0000313" key="3">
    <source>
        <dbReference type="Proteomes" id="UP000057820"/>
    </source>
</evidence>
<sequence>MGDDEQADEIRAYQHGIEDRPADERIRYRENDDDGRLGIDAELREEWSPRAQRAEDAEEDERPAEVQAVEIVDDSDL</sequence>
<name>A0A0H5P5G3_NOCFR</name>
<dbReference type="EMBL" id="LN868939">
    <property type="protein sequence ID" value="CRY82549.1"/>
    <property type="molecule type" value="Genomic_DNA"/>
</dbReference>
<accession>A0A0H5P5G3</accession>
<organism evidence="2 3">
    <name type="scientific">Nocardia farcinica</name>
    <dbReference type="NCBI Taxonomy" id="37329"/>
    <lineage>
        <taxon>Bacteria</taxon>
        <taxon>Bacillati</taxon>
        <taxon>Actinomycetota</taxon>
        <taxon>Actinomycetes</taxon>
        <taxon>Mycobacteriales</taxon>
        <taxon>Nocardiaceae</taxon>
        <taxon>Nocardia</taxon>
    </lineage>
</organism>
<evidence type="ECO:0000256" key="1">
    <source>
        <dbReference type="SAM" id="MobiDB-lite"/>
    </source>
</evidence>